<dbReference type="PANTHER" id="PTHR11480">
    <property type="entry name" value="SAPOSIN-RELATED"/>
    <property type="match status" value="1"/>
</dbReference>
<dbReference type="Proteomes" id="UP000295192">
    <property type="component" value="Unassembled WGS sequence"/>
</dbReference>
<dbReference type="Pfam" id="PF02199">
    <property type="entry name" value="SapA"/>
    <property type="match status" value="1"/>
</dbReference>
<protein>
    <recommendedName>
        <fullName evidence="12">Saposin B-type domain-containing protein</fullName>
    </recommendedName>
</protein>
<evidence type="ECO:0008006" key="12">
    <source>
        <dbReference type="Google" id="ProtNLM"/>
    </source>
</evidence>
<feature type="chain" id="PRO_5019712365" description="Saposin B-type domain-containing protein" evidence="7">
    <location>
        <begin position="22"/>
        <end position="962"/>
    </location>
</feature>
<dbReference type="InterPro" id="IPR008139">
    <property type="entry name" value="SaposinB_dom"/>
</dbReference>
<gene>
    <name evidence="10" type="ORF">AWZ03_003138</name>
</gene>
<proteinExistence type="predicted"/>
<evidence type="ECO:0000256" key="5">
    <source>
        <dbReference type="ARBA" id="ARBA00023157"/>
    </source>
</evidence>
<evidence type="ECO:0000256" key="7">
    <source>
        <dbReference type="SAM" id="SignalP"/>
    </source>
</evidence>
<dbReference type="GO" id="GO:0016020">
    <property type="term" value="C:membrane"/>
    <property type="evidence" value="ECO:0007669"/>
    <property type="project" value="GOC"/>
</dbReference>
<evidence type="ECO:0000259" key="9">
    <source>
        <dbReference type="PROSITE" id="PS51110"/>
    </source>
</evidence>
<dbReference type="OMA" id="VWETQKV"/>
<feature type="domain" description="Saposin B-type" evidence="8">
    <location>
        <begin position="667"/>
        <end position="748"/>
    </location>
</feature>
<dbReference type="Pfam" id="PF05184">
    <property type="entry name" value="SapB_1"/>
    <property type="match status" value="6"/>
</dbReference>
<dbReference type="InterPro" id="IPR051428">
    <property type="entry name" value="Sphingo_Act-Surfact_Prot"/>
</dbReference>
<accession>A0A484BP04</accession>
<reference evidence="10 11" key="1">
    <citation type="journal article" date="2019" name="J. Hered.">
        <title>An Improved Genome Assembly for Drosophila navojoa, the Basal Species in the mojavensis Cluster.</title>
        <authorList>
            <person name="Vanderlinde T."/>
            <person name="Dupim E.G."/>
            <person name="Nazario-Yepiz N.O."/>
            <person name="Carvalho A.B."/>
        </authorList>
    </citation>
    <scope>NUCLEOTIDE SEQUENCE [LARGE SCALE GENOMIC DNA]</scope>
    <source>
        <strain evidence="10">Navoj_Jal97</strain>
        <tissue evidence="10">Whole organism</tissue>
    </source>
</reference>
<feature type="domain" description="Saposin B-type" evidence="8">
    <location>
        <begin position="294"/>
        <end position="374"/>
    </location>
</feature>
<dbReference type="Pfam" id="PF03489">
    <property type="entry name" value="SapB_2"/>
    <property type="match status" value="6"/>
</dbReference>
<dbReference type="PRINTS" id="PR01797">
    <property type="entry name" value="SAPOSIN"/>
</dbReference>
<evidence type="ECO:0000313" key="10">
    <source>
        <dbReference type="EMBL" id="TDG50549.1"/>
    </source>
</evidence>
<dbReference type="InterPro" id="IPR008373">
    <property type="entry name" value="Saposin"/>
</dbReference>
<evidence type="ECO:0000256" key="2">
    <source>
        <dbReference type="ARBA" id="ARBA00022525"/>
    </source>
</evidence>
<feature type="domain" description="Saposin B-type" evidence="8">
    <location>
        <begin position="536"/>
        <end position="617"/>
    </location>
</feature>
<comment type="subcellular location">
    <subcellularLocation>
        <location evidence="1">Secreted</location>
    </subcellularLocation>
</comment>
<keyword evidence="3 7" id="KW-0732">Signal</keyword>
<dbReference type="AlphaFoldDB" id="A0A484BP04"/>
<sequence length="962" mass="107842">MRNAGLLAILAVFVFGVCVSSTPIAEQPLLGATKCTWGPSYWCDNLSNSKECKATRHCVQTVWEKRTVPVDTDSICQICKDMVTQARDQLRSNETEEEIKEVFEGSCNLIPIKLVRKECITLADNFIPELVEALSSQMNPDQVCSVAGLCNSARIDELLHNAYQAALDGTLKEEEVVIDSNDNKKEESKETGLTQLTCGNCNLLTRKMQSKFESTNRDDMVEQLLHWCGTMSSFSDGCANLVLTYFNDIYEHMQQHLRSDGLCHLSGVCAARYHQHEDDVKEPEALTTLDGVGDDIPCALCEQLVKHLRDVLVANTTETEFKQVLEGFCKQSRGFKDECISIVDQYYHVIYSTLVNNLDANGTCFLIGVCPKGLDITHDAPIMPLLPAIAPAEVHVTIKKLGANEPKFSQQQIMDMQLPIDHLMGAANPGLLVQGGELCTICEYLLHFIQETLATPATDDEIKHTVENICTKLPQGVAAQCRNFVEMYGDAVIALLIQGLNPRSVCPMMQMCPRNIENHEDIEVFNPAPVSSDQQDKPTCPLCLFAVEQAQIKIRDNKSKDHIKKVLDGLCTHLPNKLRDECVDFVETYSNELIDMLITDFKPEEICVQLKLCPKTKDYLEEMSITLIDSAETDKSSSSNSEEMEANEIDSSKEMPIQIAFDKDFGVGPNCLLCEEVVKTVEKKIVKPMTKSEIKDVLEHSCDKFKKPLAIKCHKFIDKRGDQIADLLLREMEPKIICTEMGMCLGDEQEDLEIDEALKYDVIVMPKQQVDKLARLESTKVNEPPTCVLCEFIMTKLEADLRNQTEQDEIKKAIRAVCGRLPTTIRKQCDTFVDGYASAIISLLSKVPPKEVCQRLQLCFSQVITDEVIDCGVCHGVAESLFPFFRSEKDHDKLTIRDMVSHACEDLPAKYYSICKRMITIYGYSIMHLSERPYVDPSHVCAEIGKCFDNEKSALAFARISA</sequence>
<dbReference type="STRING" id="7232.A0A484BP04"/>
<evidence type="ECO:0000256" key="3">
    <source>
        <dbReference type="ARBA" id="ARBA00022729"/>
    </source>
</evidence>
<dbReference type="FunFam" id="1.10.225.10:FF:000002">
    <property type="entry name" value="prosaposin isoform X2"/>
    <property type="match status" value="2"/>
</dbReference>
<organism evidence="10 11">
    <name type="scientific">Drosophila navojoa</name>
    <name type="common">Fruit fly</name>
    <dbReference type="NCBI Taxonomy" id="7232"/>
    <lineage>
        <taxon>Eukaryota</taxon>
        <taxon>Metazoa</taxon>
        <taxon>Ecdysozoa</taxon>
        <taxon>Arthropoda</taxon>
        <taxon>Hexapoda</taxon>
        <taxon>Insecta</taxon>
        <taxon>Pterygota</taxon>
        <taxon>Neoptera</taxon>
        <taxon>Endopterygota</taxon>
        <taxon>Diptera</taxon>
        <taxon>Brachycera</taxon>
        <taxon>Muscomorpha</taxon>
        <taxon>Ephydroidea</taxon>
        <taxon>Drosophilidae</taxon>
        <taxon>Drosophila</taxon>
    </lineage>
</organism>
<dbReference type="PROSITE" id="PS50015">
    <property type="entry name" value="SAP_B"/>
    <property type="match status" value="8"/>
</dbReference>
<evidence type="ECO:0000313" key="11">
    <source>
        <dbReference type="Proteomes" id="UP000295192"/>
    </source>
</evidence>
<keyword evidence="2" id="KW-0964">Secreted</keyword>
<dbReference type="InterPro" id="IPR011001">
    <property type="entry name" value="Saposin-like"/>
</dbReference>
<feature type="signal peptide" evidence="7">
    <location>
        <begin position="1"/>
        <end position="21"/>
    </location>
</feature>
<feature type="domain" description="Saposin B-type" evidence="8">
    <location>
        <begin position="435"/>
        <end position="516"/>
    </location>
</feature>
<dbReference type="InterPro" id="IPR007856">
    <property type="entry name" value="SapB_1"/>
</dbReference>
<dbReference type="PROSITE" id="PS51110">
    <property type="entry name" value="SAP_A"/>
    <property type="match status" value="1"/>
</dbReference>
<keyword evidence="4" id="KW-0677">Repeat</keyword>
<keyword evidence="5" id="KW-1015">Disulfide bond</keyword>
<dbReference type="Gene3D" id="1.10.225.10">
    <property type="entry name" value="Saposin-like"/>
    <property type="match status" value="8"/>
</dbReference>
<name>A0A484BP04_DRONA</name>
<feature type="domain" description="Saposin B-type" evidence="8">
    <location>
        <begin position="194"/>
        <end position="273"/>
    </location>
</feature>
<evidence type="ECO:0000256" key="6">
    <source>
        <dbReference type="ARBA" id="ARBA00023180"/>
    </source>
</evidence>
<feature type="domain" description="Saposin B-type" evidence="8">
    <location>
        <begin position="72"/>
        <end position="154"/>
    </location>
</feature>
<dbReference type="PANTHER" id="PTHR11480:SF3">
    <property type="entry name" value="BCDNA.GH08312"/>
    <property type="match status" value="1"/>
</dbReference>
<dbReference type="EMBL" id="LSRL02000015">
    <property type="protein sequence ID" value="TDG50549.1"/>
    <property type="molecule type" value="Genomic_DNA"/>
</dbReference>
<keyword evidence="11" id="KW-1185">Reference proteome</keyword>
<feature type="domain" description="Saposin B-type" evidence="8">
    <location>
        <begin position="783"/>
        <end position="863"/>
    </location>
</feature>
<dbReference type="GO" id="GO:0005764">
    <property type="term" value="C:lysosome"/>
    <property type="evidence" value="ECO:0007669"/>
    <property type="project" value="InterPro"/>
</dbReference>
<dbReference type="GO" id="GO:0006665">
    <property type="term" value="P:sphingolipid metabolic process"/>
    <property type="evidence" value="ECO:0007669"/>
    <property type="project" value="InterPro"/>
</dbReference>
<feature type="domain" description="Saposin A-type" evidence="9">
    <location>
        <begin position="28"/>
        <end position="68"/>
    </location>
</feature>
<evidence type="ECO:0000256" key="1">
    <source>
        <dbReference type="ARBA" id="ARBA00004613"/>
    </source>
</evidence>
<dbReference type="OrthoDB" id="69496at2759"/>
<evidence type="ECO:0000259" key="8">
    <source>
        <dbReference type="PROSITE" id="PS50015"/>
    </source>
</evidence>
<dbReference type="InterPro" id="IPR008138">
    <property type="entry name" value="SapB_2"/>
</dbReference>
<dbReference type="SMART" id="SM00741">
    <property type="entry name" value="SapB"/>
    <property type="match status" value="8"/>
</dbReference>
<keyword evidence="6" id="KW-0325">Glycoprotein</keyword>
<evidence type="ECO:0000256" key="4">
    <source>
        <dbReference type="ARBA" id="ARBA00022737"/>
    </source>
</evidence>
<dbReference type="SUPFAM" id="SSF47862">
    <property type="entry name" value="Saposin"/>
    <property type="match status" value="7"/>
</dbReference>
<feature type="domain" description="Saposin B-type" evidence="8">
    <location>
        <begin position="867"/>
        <end position="951"/>
    </location>
</feature>
<dbReference type="GO" id="GO:0005576">
    <property type="term" value="C:extracellular region"/>
    <property type="evidence" value="ECO:0007669"/>
    <property type="project" value="UniProtKB-SubCell"/>
</dbReference>
<dbReference type="InterPro" id="IPR003119">
    <property type="entry name" value="SAP_A"/>
</dbReference>
<comment type="caution">
    <text evidence="10">The sequence shown here is derived from an EMBL/GenBank/DDBJ whole genome shotgun (WGS) entry which is preliminary data.</text>
</comment>
<dbReference type="SMART" id="SM00162">
    <property type="entry name" value="SAPA"/>
    <property type="match status" value="1"/>
</dbReference>